<dbReference type="Proteomes" id="UP001163846">
    <property type="component" value="Unassembled WGS sequence"/>
</dbReference>
<proteinExistence type="predicted"/>
<evidence type="ECO:0000313" key="2">
    <source>
        <dbReference type="EMBL" id="KAJ3843515.1"/>
    </source>
</evidence>
<accession>A0AA38PIE1</accession>
<dbReference type="InterPro" id="IPR046522">
    <property type="entry name" value="DUF6699"/>
</dbReference>
<comment type="caution">
    <text evidence="2">The sequence shown here is derived from an EMBL/GenBank/DDBJ whole genome shotgun (WGS) entry which is preliminary data.</text>
</comment>
<name>A0AA38PIE1_9AGAR</name>
<dbReference type="AlphaFoldDB" id="A0AA38PIE1"/>
<evidence type="ECO:0000313" key="3">
    <source>
        <dbReference type="Proteomes" id="UP001163846"/>
    </source>
</evidence>
<feature type="domain" description="DUF6699" evidence="1">
    <location>
        <begin position="35"/>
        <end position="167"/>
    </location>
</feature>
<dbReference type="EMBL" id="MU805974">
    <property type="protein sequence ID" value="KAJ3843515.1"/>
    <property type="molecule type" value="Genomic_DNA"/>
</dbReference>
<protein>
    <recommendedName>
        <fullName evidence="1">DUF6699 domain-containing protein</fullName>
    </recommendedName>
</protein>
<reference evidence="2" key="1">
    <citation type="submission" date="2022-08" db="EMBL/GenBank/DDBJ databases">
        <authorList>
            <consortium name="DOE Joint Genome Institute"/>
            <person name="Min B."/>
            <person name="Riley R."/>
            <person name="Sierra-Patev S."/>
            <person name="Naranjo-Ortiz M."/>
            <person name="Looney B."/>
            <person name="Konkel Z."/>
            <person name="Slot J.C."/>
            <person name="Sakamoto Y."/>
            <person name="Steenwyk J.L."/>
            <person name="Rokas A."/>
            <person name="Carro J."/>
            <person name="Camarero S."/>
            <person name="Ferreira P."/>
            <person name="Molpeceres G."/>
            <person name="Ruiz-Duenas F.J."/>
            <person name="Serrano A."/>
            <person name="Henrissat B."/>
            <person name="Drula E."/>
            <person name="Hughes K.W."/>
            <person name="Mata J.L."/>
            <person name="Ishikawa N.K."/>
            <person name="Vargas-Isla R."/>
            <person name="Ushijima S."/>
            <person name="Smith C.A."/>
            <person name="Ahrendt S."/>
            <person name="Andreopoulos W."/>
            <person name="He G."/>
            <person name="Labutti K."/>
            <person name="Lipzen A."/>
            <person name="Ng V."/>
            <person name="Sandor L."/>
            <person name="Barry K."/>
            <person name="Martinez A.T."/>
            <person name="Xiao Y."/>
            <person name="Gibbons J.G."/>
            <person name="Terashima K."/>
            <person name="Hibbett D.S."/>
            <person name="Grigoriev I.V."/>
        </authorList>
    </citation>
    <scope>NUCLEOTIDE SEQUENCE</scope>
    <source>
        <strain evidence="2">TFB9207</strain>
    </source>
</reference>
<keyword evidence="3" id="KW-1185">Reference proteome</keyword>
<gene>
    <name evidence="2" type="ORF">F5878DRAFT_604637</name>
</gene>
<dbReference type="Pfam" id="PF20415">
    <property type="entry name" value="DUF6699"/>
    <property type="match status" value="1"/>
</dbReference>
<organism evidence="2 3">
    <name type="scientific">Lentinula raphanica</name>
    <dbReference type="NCBI Taxonomy" id="153919"/>
    <lineage>
        <taxon>Eukaryota</taxon>
        <taxon>Fungi</taxon>
        <taxon>Dikarya</taxon>
        <taxon>Basidiomycota</taxon>
        <taxon>Agaricomycotina</taxon>
        <taxon>Agaricomycetes</taxon>
        <taxon>Agaricomycetidae</taxon>
        <taxon>Agaricales</taxon>
        <taxon>Marasmiineae</taxon>
        <taxon>Omphalotaceae</taxon>
        <taxon>Lentinula</taxon>
    </lineage>
</organism>
<sequence>MNPLAGPIPYTMRPTADHQLSLLLLHSHFSPPAVDWDMTSNPLQTARFHPAWNHFTWNAPATNPAVPHMVVKYGVWEIKITPRPTSTCSYVTVLDVLYGIYRYLRRPSSPQDLRVLPPDQRSSVTDAYNRRWQRCPPGFWELEWQKGLKYIDFLADTTSFWGLSPTEEPRTWKIEVSRLYHPFFTGHTTPHTHFKFRSRFGRPAWTGI</sequence>
<evidence type="ECO:0000259" key="1">
    <source>
        <dbReference type="Pfam" id="PF20415"/>
    </source>
</evidence>